<dbReference type="PANTHER" id="PTHR46072">
    <property type="entry name" value="AMIDASE-RELATED-RELATED"/>
    <property type="match status" value="1"/>
</dbReference>
<evidence type="ECO:0000313" key="4">
    <source>
        <dbReference type="EMBL" id="KAK7692917.1"/>
    </source>
</evidence>
<reference evidence="4 5" key="1">
    <citation type="submission" date="2022-09" db="EMBL/GenBank/DDBJ databases">
        <authorList>
            <person name="Palmer J.M."/>
        </authorList>
    </citation>
    <scope>NUCLEOTIDE SEQUENCE [LARGE SCALE GENOMIC DNA]</scope>
    <source>
        <strain evidence="4 5">DSM 7382</strain>
    </source>
</reference>
<organism evidence="4 5">
    <name type="scientific">Cerrena zonata</name>
    <dbReference type="NCBI Taxonomy" id="2478898"/>
    <lineage>
        <taxon>Eukaryota</taxon>
        <taxon>Fungi</taxon>
        <taxon>Dikarya</taxon>
        <taxon>Basidiomycota</taxon>
        <taxon>Agaricomycotina</taxon>
        <taxon>Agaricomycetes</taxon>
        <taxon>Polyporales</taxon>
        <taxon>Cerrenaceae</taxon>
        <taxon>Cerrena</taxon>
    </lineage>
</organism>
<gene>
    <name evidence="4" type="ORF">QCA50_004555</name>
</gene>
<dbReference type="InterPro" id="IPR023631">
    <property type="entry name" value="Amidase_dom"/>
</dbReference>
<dbReference type="InterPro" id="IPR036928">
    <property type="entry name" value="AS_sf"/>
</dbReference>
<sequence>MAPTDGDNAADTGFRPSREKVTVSAYQLWQTQKLKTKLRQEYLARWENTTSISGTGRPVDAIISPCAPFAAPPHGKNRDATYTTIWNALDYATCAFPVTKIDPSVDAKKPPHTFLSKKDQKNYDLYDPQVFANAPVGLQLVGRTQEEEAVIAMTEIVDTALKSLKLSSKL</sequence>
<name>A0AAW0GJT8_9APHY</name>
<dbReference type="EMBL" id="JASBNA010000004">
    <property type="protein sequence ID" value="KAK7692917.1"/>
    <property type="molecule type" value="Genomic_DNA"/>
</dbReference>
<keyword evidence="5" id="KW-1185">Reference proteome</keyword>
<protein>
    <recommendedName>
        <fullName evidence="3">Amidase domain-containing protein</fullName>
    </recommendedName>
</protein>
<comment type="caution">
    <text evidence="4">The sequence shown here is derived from an EMBL/GenBank/DDBJ whole genome shotgun (WGS) entry which is preliminary data.</text>
</comment>
<feature type="domain" description="Amidase" evidence="3">
    <location>
        <begin position="22"/>
        <end position="150"/>
    </location>
</feature>
<accession>A0AAW0GJT8</accession>
<evidence type="ECO:0000256" key="1">
    <source>
        <dbReference type="ARBA" id="ARBA00009199"/>
    </source>
</evidence>
<evidence type="ECO:0000259" key="3">
    <source>
        <dbReference type="Pfam" id="PF01425"/>
    </source>
</evidence>
<evidence type="ECO:0000256" key="2">
    <source>
        <dbReference type="ARBA" id="ARBA00022801"/>
    </source>
</evidence>
<dbReference type="Pfam" id="PF01425">
    <property type="entry name" value="Amidase"/>
    <property type="match status" value="1"/>
</dbReference>
<dbReference type="GO" id="GO:0016787">
    <property type="term" value="F:hydrolase activity"/>
    <property type="evidence" value="ECO:0007669"/>
    <property type="project" value="UniProtKB-KW"/>
</dbReference>
<dbReference type="Proteomes" id="UP001385951">
    <property type="component" value="Unassembled WGS sequence"/>
</dbReference>
<keyword evidence="2" id="KW-0378">Hydrolase</keyword>
<dbReference type="Gene3D" id="3.90.1300.10">
    <property type="entry name" value="Amidase signature (AS) domain"/>
    <property type="match status" value="1"/>
</dbReference>
<evidence type="ECO:0000313" key="5">
    <source>
        <dbReference type="Proteomes" id="UP001385951"/>
    </source>
</evidence>
<proteinExistence type="inferred from homology"/>
<comment type="similarity">
    <text evidence="1">Belongs to the amidase family.</text>
</comment>
<dbReference type="SUPFAM" id="SSF75304">
    <property type="entry name" value="Amidase signature (AS) enzymes"/>
    <property type="match status" value="1"/>
</dbReference>
<dbReference type="AlphaFoldDB" id="A0AAW0GJT8"/>